<dbReference type="EMBL" id="CP036265">
    <property type="protein sequence ID" value="QDT15210.1"/>
    <property type="molecule type" value="Genomic_DNA"/>
</dbReference>
<feature type="binding site" evidence="1">
    <location>
        <position position="218"/>
    </location>
    <ligand>
        <name>ATP</name>
        <dbReference type="ChEBI" id="CHEBI:30616"/>
    </ligand>
</feature>
<evidence type="ECO:0000256" key="2">
    <source>
        <dbReference type="PIRSR" id="PIRSR640198-1"/>
    </source>
</evidence>
<dbReference type="Proteomes" id="UP000318741">
    <property type="component" value="Chromosome"/>
</dbReference>
<dbReference type="EC" id="2.7.7.-" evidence="5"/>
<dbReference type="PROSITE" id="PS51459">
    <property type="entry name" value="FIDO"/>
    <property type="match status" value="1"/>
</dbReference>
<feature type="binding site" evidence="1">
    <location>
        <position position="260"/>
    </location>
    <ligand>
        <name>ATP</name>
        <dbReference type="ChEBI" id="CHEBI:30616"/>
    </ligand>
</feature>
<dbReference type="PANTHER" id="PTHR13504:SF38">
    <property type="entry name" value="FIDO DOMAIN-CONTAINING PROTEIN"/>
    <property type="match status" value="1"/>
</dbReference>
<gene>
    <name evidence="5" type="ORF">CA12_12920</name>
</gene>
<evidence type="ECO:0000313" key="6">
    <source>
        <dbReference type="Proteomes" id="UP000318741"/>
    </source>
</evidence>
<dbReference type="InterPro" id="IPR025758">
    <property type="entry name" value="Fic/DOC_N"/>
</dbReference>
<dbReference type="SUPFAM" id="SSF140931">
    <property type="entry name" value="Fic-like"/>
    <property type="match status" value="1"/>
</dbReference>
<dbReference type="Gene3D" id="1.10.3290.10">
    <property type="entry name" value="Fido-like domain"/>
    <property type="match status" value="1"/>
</dbReference>
<feature type="binding site" evidence="3">
    <location>
        <begin position="222"/>
        <end position="229"/>
    </location>
    <ligand>
        <name>ATP</name>
        <dbReference type="ChEBI" id="CHEBI:30616"/>
    </ligand>
</feature>
<keyword evidence="5" id="KW-0548">Nucleotidyltransferase</keyword>
<dbReference type="InterPro" id="IPR036390">
    <property type="entry name" value="WH_DNA-bd_sf"/>
</dbReference>
<accession>A0A517P769</accession>
<dbReference type="Pfam" id="PF02661">
    <property type="entry name" value="Fic"/>
    <property type="match status" value="1"/>
</dbReference>
<dbReference type="InterPro" id="IPR036388">
    <property type="entry name" value="WH-like_DNA-bd_sf"/>
</dbReference>
<organism evidence="5 6">
    <name type="scientific">Alienimonas californiensis</name>
    <dbReference type="NCBI Taxonomy" id="2527989"/>
    <lineage>
        <taxon>Bacteria</taxon>
        <taxon>Pseudomonadati</taxon>
        <taxon>Planctomycetota</taxon>
        <taxon>Planctomycetia</taxon>
        <taxon>Planctomycetales</taxon>
        <taxon>Planctomycetaceae</taxon>
        <taxon>Alienimonas</taxon>
    </lineage>
</organism>
<dbReference type="GO" id="GO:0005524">
    <property type="term" value="F:ATP binding"/>
    <property type="evidence" value="ECO:0007669"/>
    <property type="project" value="UniProtKB-KW"/>
</dbReference>
<evidence type="ECO:0000256" key="3">
    <source>
        <dbReference type="PIRSR" id="PIRSR640198-2"/>
    </source>
</evidence>
<dbReference type="InterPro" id="IPR036597">
    <property type="entry name" value="Fido-like_dom_sf"/>
</dbReference>
<feature type="binding site" evidence="3">
    <location>
        <begin position="260"/>
        <end position="261"/>
    </location>
    <ligand>
        <name>ATP</name>
        <dbReference type="ChEBI" id="CHEBI:30616"/>
    </ligand>
</feature>
<keyword evidence="5" id="KW-0808">Transferase</keyword>
<feature type="binding site" evidence="1">
    <location>
        <position position="84"/>
    </location>
    <ligand>
        <name>ATP</name>
        <dbReference type="ChEBI" id="CHEBI:30616"/>
    </ligand>
</feature>
<evidence type="ECO:0000313" key="5">
    <source>
        <dbReference type="EMBL" id="QDT15210.1"/>
    </source>
</evidence>
<keyword evidence="6" id="KW-1185">Reference proteome</keyword>
<dbReference type="GO" id="GO:0016779">
    <property type="term" value="F:nucleotidyltransferase activity"/>
    <property type="evidence" value="ECO:0007669"/>
    <property type="project" value="UniProtKB-KW"/>
</dbReference>
<dbReference type="KEGG" id="acaf:CA12_12920"/>
<dbReference type="Pfam" id="PF13784">
    <property type="entry name" value="Fic_N"/>
    <property type="match status" value="1"/>
</dbReference>
<dbReference type="AlphaFoldDB" id="A0A517P769"/>
<keyword evidence="1" id="KW-0547">Nucleotide-binding</keyword>
<evidence type="ECO:0000259" key="4">
    <source>
        <dbReference type="PROSITE" id="PS51459"/>
    </source>
</evidence>
<dbReference type="OrthoDB" id="9813719at2"/>
<keyword evidence="1" id="KW-0067">ATP-binding</keyword>
<protein>
    <submittedName>
        <fullName evidence="5">Adenosine monophosphate-protein transferase SoFic</fullName>
        <ecNumber evidence="5">2.7.7.-</ecNumber>
    </submittedName>
</protein>
<sequence>MPAAQTSIRAGVFLPQPTGYRAFIPQPLPPDDPPLEVDGEMQVLQERAATALGRLDAQAGHLPNPDRFVAAFVRKEAVLSSQIEGTQASLDDLLEYESAPARVPAGDATDVVRYVAAMNHGLERLAGGFPLTLRLIREMHAVLLAEGRGSEKTPGEFRRSQNWIGDAGCTLNEARYVPPPPAEMHDALGNLERFLHTPDPVPLLIRCALAHAQFETIHPFLDGNGRTGRLLITFQLCHAGVLSRPLLYLSLFFKTHRAEYYRRLNDVRFAGDWEGWVKFFLRGVADVARRATETAQAILALRTEDDAAVRAAMPRSAANGLRALELAFDRPYLTARAVQEETGFSQPTAKSLLDRLAEAGVLEDRPARSRGRVYVYERYLALLREGTEPLPN</sequence>
<dbReference type="InterPro" id="IPR040198">
    <property type="entry name" value="Fido_containing"/>
</dbReference>
<dbReference type="Gene3D" id="1.10.10.10">
    <property type="entry name" value="Winged helix-like DNA-binding domain superfamily/Winged helix DNA-binding domain"/>
    <property type="match status" value="1"/>
</dbReference>
<dbReference type="PANTHER" id="PTHR13504">
    <property type="entry name" value="FIDO DOMAIN-CONTAINING PROTEIN DDB_G0283145"/>
    <property type="match status" value="1"/>
</dbReference>
<reference evidence="5 6" key="1">
    <citation type="submission" date="2019-02" db="EMBL/GenBank/DDBJ databases">
        <title>Deep-cultivation of Planctomycetes and their phenomic and genomic characterization uncovers novel biology.</title>
        <authorList>
            <person name="Wiegand S."/>
            <person name="Jogler M."/>
            <person name="Boedeker C."/>
            <person name="Pinto D."/>
            <person name="Vollmers J."/>
            <person name="Rivas-Marin E."/>
            <person name="Kohn T."/>
            <person name="Peeters S.H."/>
            <person name="Heuer A."/>
            <person name="Rast P."/>
            <person name="Oberbeckmann S."/>
            <person name="Bunk B."/>
            <person name="Jeske O."/>
            <person name="Meyerdierks A."/>
            <person name="Storesund J.E."/>
            <person name="Kallscheuer N."/>
            <person name="Luecker S."/>
            <person name="Lage O.M."/>
            <person name="Pohl T."/>
            <person name="Merkel B.J."/>
            <person name="Hornburger P."/>
            <person name="Mueller R.-W."/>
            <person name="Bruemmer F."/>
            <person name="Labrenz M."/>
            <person name="Spormann A.M."/>
            <person name="Op den Camp H."/>
            <person name="Overmann J."/>
            <person name="Amann R."/>
            <person name="Jetten M.S.M."/>
            <person name="Mascher T."/>
            <person name="Medema M.H."/>
            <person name="Devos D.P."/>
            <person name="Kaster A.-K."/>
            <person name="Ovreas L."/>
            <person name="Rohde M."/>
            <person name="Galperin M.Y."/>
            <person name="Jogler C."/>
        </authorList>
    </citation>
    <scope>NUCLEOTIDE SEQUENCE [LARGE SCALE GENOMIC DNA]</scope>
    <source>
        <strain evidence="5 6">CA12</strain>
    </source>
</reference>
<feature type="binding site" evidence="1">
    <location>
        <begin position="223"/>
        <end position="229"/>
    </location>
    <ligand>
        <name>ATP</name>
        <dbReference type="ChEBI" id="CHEBI:30616"/>
    </ligand>
</feature>
<dbReference type="InterPro" id="IPR003812">
    <property type="entry name" value="Fido"/>
</dbReference>
<proteinExistence type="predicted"/>
<dbReference type="SUPFAM" id="SSF46785">
    <property type="entry name" value="Winged helix' DNA-binding domain"/>
    <property type="match status" value="1"/>
</dbReference>
<feature type="domain" description="Fido" evidence="4">
    <location>
        <begin position="131"/>
        <end position="282"/>
    </location>
</feature>
<name>A0A517P769_9PLAN</name>
<dbReference type="InterPro" id="IPR026287">
    <property type="entry name" value="SoFic-like"/>
</dbReference>
<evidence type="ECO:0000256" key="1">
    <source>
        <dbReference type="PIRSR" id="PIRSR038925-1"/>
    </source>
</evidence>
<feature type="active site" evidence="2">
    <location>
        <position position="218"/>
    </location>
</feature>
<dbReference type="PIRSF" id="PIRSF038925">
    <property type="entry name" value="AMP-prot_trans"/>
    <property type="match status" value="1"/>
</dbReference>